<feature type="signal peptide" evidence="1">
    <location>
        <begin position="1"/>
        <end position="19"/>
    </location>
</feature>
<dbReference type="RefSeq" id="WP_226583865.1">
    <property type="nucleotide sequence ID" value="NZ_BLAY01000057.1"/>
</dbReference>
<protein>
    <submittedName>
        <fullName evidence="2">Uncharacterized protein</fullName>
    </submittedName>
</protein>
<gene>
    <name evidence="2" type="ORF">MiSe_37880</name>
</gene>
<keyword evidence="3" id="KW-1185">Reference proteome</keyword>
<sequence length="143" mass="15343">MSKLLPVFLVATALILGHAENQNLAIAATCAGASCPPPPLGFVPGQRIDVEVVNQTGVTVLLAEKVAGTDAIGIRPGQALRFRRWPATEPNFSLVFWSTISRVLTARLSKPNPDTLRVVLISGGRIPGDRTIYILNDGRVMLF</sequence>
<accession>A0AAV3XC96</accession>
<proteinExistence type="predicted"/>
<dbReference type="PROSITE" id="PS51257">
    <property type="entry name" value="PROKAR_LIPOPROTEIN"/>
    <property type="match status" value="1"/>
</dbReference>
<name>A0AAV3XC96_9CYAN</name>
<evidence type="ECO:0000313" key="2">
    <source>
        <dbReference type="EMBL" id="GET39028.1"/>
    </source>
</evidence>
<feature type="chain" id="PRO_5043763830" evidence="1">
    <location>
        <begin position="20"/>
        <end position="143"/>
    </location>
</feature>
<organism evidence="2 3">
    <name type="scientific">Microseira wollei NIES-4236</name>
    <dbReference type="NCBI Taxonomy" id="2530354"/>
    <lineage>
        <taxon>Bacteria</taxon>
        <taxon>Bacillati</taxon>
        <taxon>Cyanobacteriota</taxon>
        <taxon>Cyanophyceae</taxon>
        <taxon>Oscillatoriophycideae</taxon>
        <taxon>Aerosakkonematales</taxon>
        <taxon>Aerosakkonemataceae</taxon>
        <taxon>Microseira</taxon>
    </lineage>
</organism>
<dbReference type="Proteomes" id="UP001050975">
    <property type="component" value="Unassembled WGS sequence"/>
</dbReference>
<evidence type="ECO:0000313" key="3">
    <source>
        <dbReference type="Proteomes" id="UP001050975"/>
    </source>
</evidence>
<dbReference type="AlphaFoldDB" id="A0AAV3XC96"/>
<comment type="caution">
    <text evidence="2">The sequence shown here is derived from an EMBL/GenBank/DDBJ whole genome shotgun (WGS) entry which is preliminary data.</text>
</comment>
<dbReference type="EMBL" id="BLAY01000057">
    <property type="protein sequence ID" value="GET39028.1"/>
    <property type="molecule type" value="Genomic_DNA"/>
</dbReference>
<reference evidence="2" key="1">
    <citation type="submission" date="2019-10" db="EMBL/GenBank/DDBJ databases">
        <title>Draft genome sequece of Microseira wollei NIES-4236.</title>
        <authorList>
            <person name="Yamaguchi H."/>
            <person name="Suzuki S."/>
            <person name="Kawachi M."/>
        </authorList>
    </citation>
    <scope>NUCLEOTIDE SEQUENCE</scope>
    <source>
        <strain evidence="2">NIES-4236</strain>
    </source>
</reference>
<evidence type="ECO:0000256" key="1">
    <source>
        <dbReference type="SAM" id="SignalP"/>
    </source>
</evidence>
<keyword evidence="1" id="KW-0732">Signal</keyword>